<proteinExistence type="predicted"/>
<dbReference type="InterPro" id="IPR021378">
    <property type="entry name" value="DUF3010"/>
</dbReference>
<name>A0A1I2QSC7_9GAMM</name>
<accession>A0A1I2QSC7</accession>
<organism evidence="1 2">
    <name type="scientific">Neptunomonas qingdaonensis</name>
    <dbReference type="NCBI Taxonomy" id="1045558"/>
    <lineage>
        <taxon>Bacteria</taxon>
        <taxon>Pseudomonadati</taxon>
        <taxon>Pseudomonadota</taxon>
        <taxon>Gammaproteobacteria</taxon>
        <taxon>Oceanospirillales</taxon>
        <taxon>Oceanospirillaceae</taxon>
        <taxon>Neptunomonas</taxon>
    </lineage>
</organism>
<keyword evidence="2" id="KW-1185">Reference proteome</keyword>
<dbReference type="RefSeq" id="WP_090727147.1">
    <property type="nucleotide sequence ID" value="NZ_FOOU01000005.1"/>
</dbReference>
<sequence>MRVCGVEFKNNEAIVCLLSLSDGLFDIPDCRTSRITMVDSNDRQSLKDFQFSFNKLMADYKVEKVIINQAPMKGKFAGGALGFKMEAALQLIDELDVVIMTAPEIKKIMKQNPMTISFKDTGLKQFQEVAFNTAFAFHNRHLVD</sequence>
<dbReference type="Pfam" id="PF11215">
    <property type="entry name" value="DUF3010"/>
    <property type="match status" value="1"/>
</dbReference>
<evidence type="ECO:0000313" key="1">
    <source>
        <dbReference type="EMBL" id="SFG31505.1"/>
    </source>
</evidence>
<protein>
    <recommendedName>
        <fullName evidence="3">DUF3010 domain-containing protein</fullName>
    </recommendedName>
</protein>
<dbReference type="EMBL" id="FOOU01000005">
    <property type="protein sequence ID" value="SFG31505.1"/>
    <property type="molecule type" value="Genomic_DNA"/>
</dbReference>
<dbReference type="AlphaFoldDB" id="A0A1I2QSC7"/>
<dbReference type="Proteomes" id="UP000198623">
    <property type="component" value="Unassembled WGS sequence"/>
</dbReference>
<evidence type="ECO:0008006" key="3">
    <source>
        <dbReference type="Google" id="ProtNLM"/>
    </source>
</evidence>
<gene>
    <name evidence="1" type="ORF">SAMN05216175_105135</name>
</gene>
<reference evidence="2" key="1">
    <citation type="submission" date="2016-10" db="EMBL/GenBank/DDBJ databases">
        <authorList>
            <person name="Varghese N."/>
            <person name="Submissions S."/>
        </authorList>
    </citation>
    <scope>NUCLEOTIDE SEQUENCE [LARGE SCALE GENOMIC DNA]</scope>
    <source>
        <strain evidence="2">CGMCC 1.10971</strain>
    </source>
</reference>
<dbReference type="OrthoDB" id="6214536at2"/>
<dbReference type="STRING" id="1045558.SAMN05216175_105135"/>
<evidence type="ECO:0000313" key="2">
    <source>
        <dbReference type="Proteomes" id="UP000198623"/>
    </source>
</evidence>